<dbReference type="STRING" id="1397694.GCA_000702585_02048"/>
<evidence type="ECO:0008006" key="3">
    <source>
        <dbReference type="Google" id="ProtNLM"/>
    </source>
</evidence>
<sequence>MIELLLIGTTHLNMPNNGDVLMPETSDILSPTRQQELDAFVTRCSCFEPTVICLEVAKTDQESLNQRYQKYVTNPLTASEDEREQIGFRLAKLCELPLVQAVDWNETVDGVSLGDVMDTHPVEMERIISTQRTLVQDVETAFATLTISEYYAYINQSEITDSMHRAYTEIAAVGPTGSRWVESYWNARNQRIYENVKRVAKSDDRIVLLYGLAHVYLLRQFFEQDGDFIVRPFDTLVP</sequence>
<proteinExistence type="predicted"/>
<gene>
    <name evidence="1" type="ORF">NCTC13163_01551</name>
</gene>
<evidence type="ECO:0000313" key="1">
    <source>
        <dbReference type="EMBL" id="STO08182.1"/>
    </source>
</evidence>
<accession>A0A377FTN3</accession>
<dbReference type="AlphaFoldDB" id="A0A377FTN3"/>
<organism evidence="1 2">
    <name type="scientific">Exiguobacterium aurantiacum</name>
    <dbReference type="NCBI Taxonomy" id="33987"/>
    <lineage>
        <taxon>Bacteria</taxon>
        <taxon>Bacillati</taxon>
        <taxon>Bacillota</taxon>
        <taxon>Bacilli</taxon>
        <taxon>Bacillales</taxon>
        <taxon>Bacillales Family XII. Incertae Sedis</taxon>
        <taxon>Exiguobacterium</taxon>
    </lineage>
</organism>
<dbReference type="InterPro" id="IPR043749">
    <property type="entry name" value="DUF5694"/>
</dbReference>
<name>A0A377FTN3_9BACL</name>
<dbReference type="Pfam" id="PF18950">
    <property type="entry name" value="DUF5694"/>
    <property type="match status" value="1"/>
</dbReference>
<dbReference type="EMBL" id="UGGP01000001">
    <property type="protein sequence ID" value="STO08182.1"/>
    <property type="molecule type" value="Genomic_DNA"/>
</dbReference>
<evidence type="ECO:0000313" key="2">
    <source>
        <dbReference type="Proteomes" id="UP000254060"/>
    </source>
</evidence>
<protein>
    <recommendedName>
        <fullName evidence="3">TraB family</fullName>
    </recommendedName>
</protein>
<reference evidence="1 2" key="1">
    <citation type="submission" date="2018-06" db="EMBL/GenBank/DDBJ databases">
        <authorList>
            <consortium name="Pathogen Informatics"/>
            <person name="Doyle S."/>
        </authorList>
    </citation>
    <scope>NUCLEOTIDE SEQUENCE [LARGE SCALE GENOMIC DNA]</scope>
    <source>
        <strain evidence="1 2">NCTC13163</strain>
    </source>
</reference>
<dbReference type="OrthoDB" id="2080342at2"/>
<dbReference type="Proteomes" id="UP000254060">
    <property type="component" value="Unassembled WGS sequence"/>
</dbReference>
<dbReference type="RefSeq" id="WP_029335088.1">
    <property type="nucleotide sequence ID" value="NZ_UGGP01000001.1"/>
</dbReference>